<protein>
    <submittedName>
        <fullName evidence="4">NAD(P)-binding protein</fullName>
    </submittedName>
</protein>
<evidence type="ECO:0000313" key="4">
    <source>
        <dbReference type="EMBL" id="PLB53256.1"/>
    </source>
</evidence>
<reference evidence="4 5" key="1">
    <citation type="submission" date="2016-12" db="EMBL/GenBank/DDBJ databases">
        <title>The genomes of Aspergillus section Nigri reveals drivers in fungal speciation.</title>
        <authorList>
            <consortium name="DOE Joint Genome Institute"/>
            <person name="Vesth T.C."/>
            <person name="Nybo J."/>
            <person name="Theobald S."/>
            <person name="Brandl J."/>
            <person name="Frisvad J.C."/>
            <person name="Nielsen K.F."/>
            <person name="Lyhne E.K."/>
            <person name="Kogle M.E."/>
            <person name="Kuo A."/>
            <person name="Riley R."/>
            <person name="Clum A."/>
            <person name="Nolan M."/>
            <person name="Lipzen A."/>
            <person name="Salamov A."/>
            <person name="Henrissat B."/>
            <person name="Wiebenga A."/>
            <person name="De Vries R.P."/>
            <person name="Grigoriev I.V."/>
            <person name="Mortensen U.H."/>
            <person name="Andersen M.R."/>
            <person name="Baker S.E."/>
        </authorList>
    </citation>
    <scope>NUCLEOTIDE SEQUENCE [LARGE SCALE GENOMIC DNA]</scope>
    <source>
        <strain evidence="4 5">IBT 23096</strain>
    </source>
</reference>
<proteinExistence type="predicted"/>
<dbReference type="SUPFAM" id="SSF51735">
    <property type="entry name" value="NAD(P)-binding Rossmann-fold domains"/>
    <property type="match status" value="1"/>
</dbReference>
<dbReference type="STRING" id="1392250.A0A2I2GK41"/>
<dbReference type="InterPro" id="IPR008030">
    <property type="entry name" value="NmrA-like"/>
</dbReference>
<organism evidence="4 5">
    <name type="scientific">Aspergillus steynii IBT 23096</name>
    <dbReference type="NCBI Taxonomy" id="1392250"/>
    <lineage>
        <taxon>Eukaryota</taxon>
        <taxon>Fungi</taxon>
        <taxon>Dikarya</taxon>
        <taxon>Ascomycota</taxon>
        <taxon>Pezizomycotina</taxon>
        <taxon>Eurotiomycetes</taxon>
        <taxon>Eurotiomycetidae</taxon>
        <taxon>Eurotiales</taxon>
        <taxon>Aspergillaceae</taxon>
        <taxon>Aspergillus</taxon>
        <taxon>Aspergillus subgen. Circumdati</taxon>
    </lineage>
</organism>
<dbReference type="VEuPathDB" id="FungiDB:P170DRAFT_424018"/>
<dbReference type="PANTHER" id="PTHR47706">
    <property type="entry name" value="NMRA-LIKE FAMILY PROTEIN"/>
    <property type="match status" value="1"/>
</dbReference>
<feature type="domain" description="NmrA-like" evidence="3">
    <location>
        <begin position="4"/>
        <end position="148"/>
    </location>
</feature>
<dbReference type="OrthoDB" id="9974981at2759"/>
<evidence type="ECO:0000313" key="5">
    <source>
        <dbReference type="Proteomes" id="UP000234275"/>
    </source>
</evidence>
<keyword evidence="1" id="KW-0521">NADP</keyword>
<dbReference type="RefSeq" id="XP_024708558.1">
    <property type="nucleotide sequence ID" value="XM_024847542.1"/>
</dbReference>
<dbReference type="AlphaFoldDB" id="A0A2I2GK41"/>
<evidence type="ECO:0000259" key="3">
    <source>
        <dbReference type="Pfam" id="PF05368"/>
    </source>
</evidence>
<dbReference type="Proteomes" id="UP000234275">
    <property type="component" value="Unassembled WGS sequence"/>
</dbReference>
<gene>
    <name evidence="4" type="ORF">P170DRAFT_424018</name>
</gene>
<dbReference type="InterPro" id="IPR051609">
    <property type="entry name" value="NmrA/Isoflavone_reductase-like"/>
</dbReference>
<dbReference type="InterPro" id="IPR045312">
    <property type="entry name" value="PCBER-like"/>
</dbReference>
<evidence type="ECO:0000256" key="1">
    <source>
        <dbReference type="ARBA" id="ARBA00022857"/>
    </source>
</evidence>
<dbReference type="GeneID" id="36555241"/>
<keyword evidence="5" id="KW-1185">Reference proteome</keyword>
<dbReference type="EMBL" id="MSFO01000002">
    <property type="protein sequence ID" value="PLB53256.1"/>
    <property type="molecule type" value="Genomic_DNA"/>
</dbReference>
<keyword evidence="2" id="KW-0560">Oxidoreductase</keyword>
<dbReference type="PANTHER" id="PTHR47706:SF1">
    <property type="entry name" value="CIPA-LIKE, PUTATIVE (AFU_ORTHOLOGUE AFUA_1G12460)-RELATED"/>
    <property type="match status" value="1"/>
</dbReference>
<name>A0A2I2GK41_9EURO</name>
<dbReference type="CDD" id="cd05259">
    <property type="entry name" value="PCBER_SDR_a"/>
    <property type="match status" value="1"/>
</dbReference>
<evidence type="ECO:0000256" key="2">
    <source>
        <dbReference type="ARBA" id="ARBA00023002"/>
    </source>
</evidence>
<accession>A0A2I2GK41</accession>
<dbReference type="Gene3D" id="3.40.50.720">
    <property type="entry name" value="NAD(P)-binding Rossmann-like Domain"/>
    <property type="match status" value="1"/>
</dbReference>
<dbReference type="Gene3D" id="3.90.25.10">
    <property type="entry name" value="UDP-galactose 4-epimerase, domain 1"/>
    <property type="match status" value="1"/>
</dbReference>
<sequence>MHQSHKVAVIGASGTLGAVALRKLLEADTFTVTVIRRAGSSSAFPANLKVIDVDYSSVDSLKSAFKDQDSILSLVPTFAVDAQQAFIDAAVEAGVSRFIPSEFSANLTHPNARTLPVFAPKVKIQEYLVEKAKNTGLTYTFIYCGGWLDAGSHRSFLISSTGDTTNIFDGGDVAFSASTLDTVASAIVATLAHLEETKNRSIHVHSLVTTQNHLLALAKEVAPEKPWHTVNLKLEDLTAKANVRLAKGLVDFETFAPYIFRAIFDPSFGACYERTDNQLLGITYSSDEDVKDILRDLLKNRTKD</sequence>
<dbReference type="GO" id="GO:0016491">
    <property type="term" value="F:oxidoreductase activity"/>
    <property type="evidence" value="ECO:0007669"/>
    <property type="project" value="UniProtKB-KW"/>
</dbReference>
<dbReference type="InterPro" id="IPR036291">
    <property type="entry name" value="NAD(P)-bd_dom_sf"/>
</dbReference>
<dbReference type="Pfam" id="PF05368">
    <property type="entry name" value="NmrA"/>
    <property type="match status" value="1"/>
</dbReference>
<comment type="caution">
    <text evidence="4">The sequence shown here is derived from an EMBL/GenBank/DDBJ whole genome shotgun (WGS) entry which is preliminary data.</text>
</comment>